<evidence type="ECO:0000313" key="2">
    <source>
        <dbReference type="Proteomes" id="UP000649617"/>
    </source>
</evidence>
<accession>A0A812TP68</accession>
<keyword evidence="2" id="KW-1185">Reference proteome</keyword>
<dbReference type="Proteomes" id="UP000649617">
    <property type="component" value="Unassembled WGS sequence"/>
</dbReference>
<organism evidence="1 2">
    <name type="scientific">Symbiodinium pilosum</name>
    <name type="common">Dinoflagellate</name>
    <dbReference type="NCBI Taxonomy" id="2952"/>
    <lineage>
        <taxon>Eukaryota</taxon>
        <taxon>Sar</taxon>
        <taxon>Alveolata</taxon>
        <taxon>Dinophyceae</taxon>
        <taxon>Suessiales</taxon>
        <taxon>Symbiodiniaceae</taxon>
        <taxon>Symbiodinium</taxon>
    </lineage>
</organism>
<proteinExistence type="predicted"/>
<sequence>MQIVHMLPPKMRNVALQTTAQVAEDDKCTVLGPHCQCIHLNRAKVARNGRYGPYLPNQARIDFFTGPGRRGRCRKVRMPLWTLAGSIENRADMPRMQKHRNSERVVLGELAMRPHISPLNGSRCQIPELVYAVYKDILGALDGAADAVDAFLEELSGIVSHVGVNEDMQKIRDLGSRAFDWAAILQQRSGDLTDNMKSFLDFVKMMRPVLQNSRWPENEVFPFAGVRRTWELSEAQLREQYMMYILRVRNAFLGRLGLCGVFGRRVCRKRAKPDVLQYGRPGTVARILQGLTAGKLVLIESCEMKVDYGAIGRSLTMHPWFAVGKGPKEHAPARSLLHTCCWHTARVYHRYRMLHMPEASVERIGSILHAQFHTMQQLSPSQAVDRALLAQALVSCLGQERDEMLKACVAKAMKDMRIRKLARRSAQVAQVLDRVDQFHESGRVSFLPGHSEGDMVALACPLSVFDFAMGAQQIRAMLSERRSHSIPSELPVQLKEALDEVTRDGSIQALPVSLRNMRDSKKKAAPSVMKSHLKAWLDSDEGKRYQEAHLKVWHAVED</sequence>
<reference evidence="1" key="1">
    <citation type="submission" date="2021-02" db="EMBL/GenBank/DDBJ databases">
        <authorList>
            <person name="Dougan E. K."/>
            <person name="Rhodes N."/>
            <person name="Thang M."/>
            <person name="Chan C."/>
        </authorList>
    </citation>
    <scope>NUCLEOTIDE SEQUENCE</scope>
</reference>
<evidence type="ECO:0000313" key="1">
    <source>
        <dbReference type="EMBL" id="CAE7535476.1"/>
    </source>
</evidence>
<dbReference type="OrthoDB" id="418813at2759"/>
<dbReference type="EMBL" id="CAJNIZ010032223">
    <property type="protein sequence ID" value="CAE7535476.1"/>
    <property type="molecule type" value="Genomic_DNA"/>
</dbReference>
<gene>
    <name evidence="1" type="ORF">SPIL2461_LOCUS14137</name>
</gene>
<dbReference type="AlphaFoldDB" id="A0A812TP68"/>
<comment type="caution">
    <text evidence="1">The sequence shown here is derived from an EMBL/GenBank/DDBJ whole genome shotgun (WGS) entry which is preliminary data.</text>
</comment>
<name>A0A812TP68_SYMPI</name>
<protein>
    <submittedName>
        <fullName evidence="1">Uncharacterized protein</fullName>
    </submittedName>
</protein>